<sequence>MQTDKARLKAVVDATRPDRERVRQLVDSRRWREAEPDRTRMAIFTAKTQRRTLPAGAAEAIQGTDDLQASWFLPAGATVRRSVGYVEANNAGIWSVGSGFLVSPDLFLTNQHVIADATAAAATQVTFDREAGEDGTMRPTTTYALNPQRFSIFSLQEDFDYALIALGAKISGPASLEDLGYCALSNKPDRHVIGMNVNIIQHPNGLPKMIGVRNNVLQYRTDRTLLYETDTEHGSSGSPVFNDSWELVALHHFGEPFLERTDEEGRPIPVNVNEGVRISAIFEDLASRLAALPENQRAILQAALDLSKRAIAHAGGKTLSPPRPSEPGQESLQFSKESNAMSGDGSANEMKVVIPIEVTVRVGQSAGAKLQAAPAEPVKMLTSGAEKLAIDRDYSNRDGYNPHFVKGVEFPLPEPTGKTAKQVAPLRAGEANAAEGELKYQHFSIKLNKSKKMALFTATNIDGNRYLDIDRQTGLVKEAAEGETWYTDPRASDSFYLGQPFYSAWSNLFDRGHLTRRMDPNWGSVEEAQRANADTYHLTNCTPQHFRFNESTKFWQGAEQYVLENGAIAEDTENKICVFQGPIFNDKIDLWSDDVQIPSSFFKVIAWKGKSGVKSVGLVVDQLTLLSEQRHGGIKPGPVTFVNVSQWRVAIADVEKRTGLDFGKTIRDADTFEDAGQPVVGEATKSVPIRSKADLLPKLT</sequence>
<accession>A0A4Q0S4T0</accession>
<feature type="active site" description="Proton acceptor" evidence="1">
    <location>
        <position position="513"/>
    </location>
</feature>
<feature type="compositionally biased region" description="Polar residues" evidence="3">
    <location>
        <begin position="328"/>
        <end position="341"/>
    </location>
</feature>
<feature type="domain" description="DNA/RNA non-specific endonuclease/pyrophosphatase/phosphodiesterase" evidence="5">
    <location>
        <begin position="439"/>
        <end position="669"/>
    </location>
</feature>
<keyword evidence="6" id="KW-0540">Nuclease</keyword>
<dbReference type="EMBL" id="LBJQ01000073">
    <property type="protein sequence ID" value="RXH28983.1"/>
    <property type="molecule type" value="Genomic_DNA"/>
</dbReference>
<reference evidence="6 7" key="1">
    <citation type="submission" date="2015-04" db="EMBL/GenBank/DDBJ databases">
        <title>Comparative genomics of rhizobia nodulating Arachis hypogaea in China.</title>
        <authorList>
            <person name="Li Y."/>
        </authorList>
    </citation>
    <scope>NUCLEOTIDE SEQUENCE [LARGE SCALE GENOMIC DNA]</scope>
    <source>
        <strain evidence="6 7">CCBAU 51757</strain>
    </source>
</reference>
<evidence type="ECO:0000259" key="4">
    <source>
        <dbReference type="SMART" id="SM00477"/>
    </source>
</evidence>
<dbReference type="RefSeq" id="WP_128918548.1">
    <property type="nucleotide sequence ID" value="NZ_LBJQ01000073.1"/>
</dbReference>
<dbReference type="InterPro" id="IPR020821">
    <property type="entry name" value="ENPP1-3/EXOG-like_nuc-like"/>
</dbReference>
<dbReference type="Pfam" id="PF13365">
    <property type="entry name" value="Trypsin_2"/>
    <property type="match status" value="1"/>
</dbReference>
<keyword evidence="6" id="KW-0255">Endonuclease</keyword>
<protein>
    <submittedName>
        <fullName evidence="6">DNA/RNA non-specific endonuclease</fullName>
    </submittedName>
</protein>
<dbReference type="PANTHER" id="PTHR13966:SF5">
    <property type="entry name" value="ENDONUCLEASE G, MITOCHONDRIAL"/>
    <property type="match status" value="1"/>
</dbReference>
<dbReference type="Proteomes" id="UP000289546">
    <property type="component" value="Unassembled WGS sequence"/>
</dbReference>
<dbReference type="InterPro" id="IPR001604">
    <property type="entry name" value="Endo_G_ENPP1-like_dom"/>
</dbReference>
<feature type="region of interest" description="Disordered" evidence="3">
    <location>
        <begin position="315"/>
        <end position="346"/>
    </location>
</feature>
<dbReference type="GO" id="GO:0046872">
    <property type="term" value="F:metal ion binding"/>
    <property type="evidence" value="ECO:0007669"/>
    <property type="project" value="UniProtKB-KW"/>
</dbReference>
<comment type="caution">
    <text evidence="6">The sequence shown here is derived from an EMBL/GenBank/DDBJ whole genome shotgun (WGS) entry which is preliminary data.</text>
</comment>
<name>A0A4Q0S4T0_9BRAD</name>
<evidence type="ECO:0000256" key="2">
    <source>
        <dbReference type="PIRSR" id="PIRSR640255-2"/>
    </source>
</evidence>
<gene>
    <name evidence="6" type="ORF">XH99_14040</name>
</gene>
<dbReference type="InterPro" id="IPR009003">
    <property type="entry name" value="Peptidase_S1_PA"/>
</dbReference>
<evidence type="ECO:0000256" key="1">
    <source>
        <dbReference type="PIRSR" id="PIRSR640255-1"/>
    </source>
</evidence>
<dbReference type="AlphaFoldDB" id="A0A4Q0S4T0"/>
<dbReference type="InterPro" id="IPR040255">
    <property type="entry name" value="Non-specific_endonuclease"/>
</dbReference>
<dbReference type="SMART" id="SM00892">
    <property type="entry name" value="Endonuclease_NS"/>
    <property type="match status" value="1"/>
</dbReference>
<dbReference type="Pfam" id="PF01223">
    <property type="entry name" value="Endonuclease_NS"/>
    <property type="match status" value="1"/>
</dbReference>
<evidence type="ECO:0000313" key="7">
    <source>
        <dbReference type="Proteomes" id="UP000289546"/>
    </source>
</evidence>
<dbReference type="GO" id="GO:0016787">
    <property type="term" value="F:hydrolase activity"/>
    <property type="evidence" value="ECO:0007669"/>
    <property type="project" value="InterPro"/>
</dbReference>
<keyword evidence="6" id="KW-0378">Hydrolase</keyword>
<dbReference type="SUPFAM" id="SSF54060">
    <property type="entry name" value="His-Me finger endonucleases"/>
    <property type="match status" value="1"/>
</dbReference>
<organism evidence="6 7">
    <name type="scientific">Bradyrhizobium nanningense</name>
    <dbReference type="NCBI Taxonomy" id="1325118"/>
    <lineage>
        <taxon>Bacteria</taxon>
        <taxon>Pseudomonadati</taxon>
        <taxon>Pseudomonadota</taxon>
        <taxon>Alphaproteobacteria</taxon>
        <taxon>Hyphomicrobiales</taxon>
        <taxon>Nitrobacteraceae</taxon>
        <taxon>Bradyrhizobium</taxon>
    </lineage>
</organism>
<dbReference type="GO" id="GO:0003676">
    <property type="term" value="F:nucleic acid binding"/>
    <property type="evidence" value="ECO:0007669"/>
    <property type="project" value="InterPro"/>
</dbReference>
<dbReference type="GO" id="GO:0004519">
    <property type="term" value="F:endonuclease activity"/>
    <property type="evidence" value="ECO:0007669"/>
    <property type="project" value="UniProtKB-KW"/>
</dbReference>
<feature type="domain" description="ENPP1-3/EXOG-like endonuclease/phosphodiesterase" evidence="4">
    <location>
        <begin position="440"/>
        <end position="669"/>
    </location>
</feature>
<feature type="binding site" evidence="2">
    <location>
        <position position="549"/>
    </location>
    <ligand>
        <name>Mg(2+)</name>
        <dbReference type="ChEBI" id="CHEBI:18420"/>
        <note>catalytic</note>
    </ligand>
</feature>
<evidence type="ECO:0000313" key="6">
    <source>
        <dbReference type="EMBL" id="RXH28983.1"/>
    </source>
</evidence>
<dbReference type="Gene3D" id="3.40.570.10">
    <property type="entry name" value="Extracellular Endonuclease, subunit A"/>
    <property type="match status" value="1"/>
</dbReference>
<keyword evidence="7" id="KW-1185">Reference proteome</keyword>
<evidence type="ECO:0000259" key="5">
    <source>
        <dbReference type="SMART" id="SM00892"/>
    </source>
</evidence>
<dbReference type="InterPro" id="IPR044925">
    <property type="entry name" value="His-Me_finger_sf"/>
</dbReference>
<proteinExistence type="predicted"/>
<dbReference type="Gene3D" id="2.40.10.10">
    <property type="entry name" value="Trypsin-like serine proteases"/>
    <property type="match status" value="2"/>
</dbReference>
<dbReference type="InterPro" id="IPR043504">
    <property type="entry name" value="Peptidase_S1_PA_chymotrypsin"/>
</dbReference>
<evidence type="ECO:0000256" key="3">
    <source>
        <dbReference type="SAM" id="MobiDB-lite"/>
    </source>
</evidence>
<dbReference type="SMART" id="SM00477">
    <property type="entry name" value="NUC"/>
    <property type="match status" value="1"/>
</dbReference>
<dbReference type="PANTHER" id="PTHR13966">
    <property type="entry name" value="ENDONUCLEASE RELATED"/>
    <property type="match status" value="1"/>
</dbReference>
<keyword evidence="2" id="KW-0479">Metal-binding</keyword>
<dbReference type="SUPFAM" id="SSF50494">
    <property type="entry name" value="Trypsin-like serine proteases"/>
    <property type="match status" value="1"/>
</dbReference>
<dbReference type="InterPro" id="IPR044929">
    <property type="entry name" value="DNA/RNA_non-sp_Endonuclease_sf"/>
</dbReference>